<gene>
    <name evidence="2" type="ORF">MM415A04650_0009</name>
    <name evidence="3" type="ORF">MM415B03771_0013</name>
</gene>
<reference evidence="3" key="1">
    <citation type="submission" date="2020-03" db="EMBL/GenBank/DDBJ databases">
        <title>The deep terrestrial virosphere.</title>
        <authorList>
            <person name="Holmfeldt K."/>
            <person name="Nilsson E."/>
            <person name="Simone D."/>
            <person name="Lopez-Fernandez M."/>
            <person name="Wu X."/>
            <person name="de Brujin I."/>
            <person name="Lundin D."/>
            <person name="Andersson A."/>
            <person name="Bertilsson S."/>
            <person name="Dopson M."/>
        </authorList>
    </citation>
    <scope>NUCLEOTIDE SEQUENCE</scope>
    <source>
        <strain evidence="2">MM415A04650</strain>
        <strain evidence="3">MM415B03771</strain>
    </source>
</reference>
<dbReference type="AlphaFoldDB" id="A0A6M3LN10"/>
<sequence>MKDQTGKELDREFAPRKRNPNDKYKVTIVEKEPDYDVTKDETTKRPVVTKREKKE</sequence>
<proteinExistence type="predicted"/>
<dbReference type="EMBL" id="MT141701">
    <property type="protein sequence ID" value="QJA69388.1"/>
    <property type="molecule type" value="Genomic_DNA"/>
</dbReference>
<name>A0A6M3LN10_9ZZZZ</name>
<protein>
    <submittedName>
        <fullName evidence="3">Uncharacterized protein</fullName>
    </submittedName>
</protein>
<evidence type="ECO:0000313" key="2">
    <source>
        <dbReference type="EMBL" id="QJA69388.1"/>
    </source>
</evidence>
<feature type="region of interest" description="Disordered" evidence="1">
    <location>
        <begin position="1"/>
        <end position="55"/>
    </location>
</feature>
<evidence type="ECO:0000313" key="3">
    <source>
        <dbReference type="EMBL" id="QJA94744.1"/>
    </source>
</evidence>
<organism evidence="3">
    <name type="scientific">viral metagenome</name>
    <dbReference type="NCBI Taxonomy" id="1070528"/>
    <lineage>
        <taxon>unclassified sequences</taxon>
        <taxon>metagenomes</taxon>
        <taxon>organismal metagenomes</taxon>
    </lineage>
</organism>
<accession>A0A6M3LN10</accession>
<dbReference type="EMBL" id="MT143257">
    <property type="protein sequence ID" value="QJA94744.1"/>
    <property type="molecule type" value="Genomic_DNA"/>
</dbReference>
<evidence type="ECO:0000256" key="1">
    <source>
        <dbReference type="SAM" id="MobiDB-lite"/>
    </source>
</evidence>